<keyword evidence="2" id="KW-0472">Membrane</keyword>
<feature type="transmembrane region" description="Helical" evidence="2">
    <location>
        <begin position="81"/>
        <end position="101"/>
    </location>
</feature>
<dbReference type="PANTHER" id="PTHR45701">
    <property type="entry name" value="SYNAPTOBREVIN FAMILY MEMBER"/>
    <property type="match status" value="1"/>
</dbReference>
<reference evidence="4 5" key="1">
    <citation type="submission" date="2018-08" db="EMBL/GenBank/DDBJ databases">
        <authorList>
            <person name="Laetsch R D."/>
            <person name="Stevens L."/>
            <person name="Kumar S."/>
            <person name="Blaxter L. M."/>
        </authorList>
    </citation>
    <scope>NUCLEOTIDE SEQUENCE [LARGE SCALE GENOMIC DNA]</scope>
</reference>
<keyword evidence="2" id="KW-0812">Transmembrane</keyword>
<keyword evidence="1" id="KW-0175">Coiled coil</keyword>
<dbReference type="PRINTS" id="PR00219">
    <property type="entry name" value="SYNAPTOBREVN"/>
</dbReference>
<dbReference type="PROSITE" id="PS50892">
    <property type="entry name" value="V_SNARE"/>
    <property type="match status" value="1"/>
</dbReference>
<dbReference type="CDD" id="cd15843">
    <property type="entry name" value="R-SNARE"/>
    <property type="match status" value="1"/>
</dbReference>
<name>A0A498SAQ1_ACAVI</name>
<proteinExistence type="predicted"/>
<organism evidence="4 5">
    <name type="scientific">Acanthocheilonema viteae</name>
    <name type="common">Filarial nematode worm</name>
    <name type="synonym">Dipetalonema viteae</name>
    <dbReference type="NCBI Taxonomy" id="6277"/>
    <lineage>
        <taxon>Eukaryota</taxon>
        <taxon>Metazoa</taxon>
        <taxon>Ecdysozoa</taxon>
        <taxon>Nematoda</taxon>
        <taxon>Chromadorea</taxon>
        <taxon>Rhabditida</taxon>
        <taxon>Spirurina</taxon>
        <taxon>Spiruromorpha</taxon>
        <taxon>Filarioidea</taxon>
        <taxon>Onchocercidae</taxon>
        <taxon>Acanthocheilonema</taxon>
    </lineage>
</organism>
<dbReference type="InterPro" id="IPR016444">
    <property type="entry name" value="Synaptobrevin/VAMP"/>
</dbReference>
<keyword evidence="5" id="KW-1185">Reference proteome</keyword>
<dbReference type="GO" id="GO:0016020">
    <property type="term" value="C:membrane"/>
    <property type="evidence" value="ECO:0007669"/>
    <property type="project" value="InterPro"/>
</dbReference>
<dbReference type="GO" id="GO:0016192">
    <property type="term" value="P:vesicle-mediated transport"/>
    <property type="evidence" value="ECO:0007669"/>
    <property type="project" value="InterPro"/>
</dbReference>
<dbReference type="InterPro" id="IPR001388">
    <property type="entry name" value="Synaptobrevin-like"/>
</dbReference>
<protein>
    <recommendedName>
        <fullName evidence="3">V-SNARE coiled-coil homology domain-containing protein</fullName>
    </recommendedName>
</protein>
<evidence type="ECO:0000259" key="3">
    <source>
        <dbReference type="PROSITE" id="PS50892"/>
    </source>
</evidence>
<evidence type="ECO:0000256" key="2">
    <source>
        <dbReference type="SAM" id="Phobius"/>
    </source>
</evidence>
<evidence type="ECO:0000313" key="4">
    <source>
        <dbReference type="EMBL" id="VBB26975.1"/>
    </source>
</evidence>
<dbReference type="AlphaFoldDB" id="A0A498SAQ1"/>
<dbReference type="STRING" id="6277.A0A498SAQ1"/>
<dbReference type="OrthoDB" id="190375at2759"/>
<dbReference type="Proteomes" id="UP000276991">
    <property type="component" value="Unassembled WGS sequence"/>
</dbReference>
<sequence>MWEVEMDHGNEAMETGKLATIRQQVENVREVMNNNVQRVLERDEQLENIEGRTEALTQSSQNFQWTARRVQRRMCVKNAKWIIIVAACLIVLTATFMLIMLKNSYVFIHS</sequence>
<evidence type="ECO:0000256" key="1">
    <source>
        <dbReference type="PROSITE-ProRule" id="PRU00290"/>
    </source>
</evidence>
<feature type="domain" description="V-SNARE coiled-coil homology" evidence="3">
    <location>
        <begin position="17"/>
        <end position="77"/>
    </location>
</feature>
<keyword evidence="2" id="KW-1133">Transmembrane helix</keyword>
<gene>
    <name evidence="4" type="ORF">NAV_LOCUS1805</name>
</gene>
<evidence type="ECO:0000313" key="5">
    <source>
        <dbReference type="Proteomes" id="UP000276991"/>
    </source>
</evidence>
<dbReference type="Gene3D" id="1.20.5.110">
    <property type="match status" value="1"/>
</dbReference>
<accession>A0A498SAQ1</accession>
<dbReference type="SUPFAM" id="SSF58038">
    <property type="entry name" value="SNARE fusion complex"/>
    <property type="match status" value="1"/>
</dbReference>
<dbReference type="InterPro" id="IPR042855">
    <property type="entry name" value="V_SNARE_CC"/>
</dbReference>
<dbReference type="EMBL" id="UPTC01000165">
    <property type="protein sequence ID" value="VBB26975.1"/>
    <property type="molecule type" value="Genomic_DNA"/>
</dbReference>
<dbReference type="Pfam" id="PF00957">
    <property type="entry name" value="Synaptobrevin"/>
    <property type="match status" value="1"/>
</dbReference>